<accession>A0ACC2FPC1</accession>
<dbReference type="Proteomes" id="UP001157502">
    <property type="component" value="Chromosome 24"/>
</dbReference>
<proteinExistence type="predicted"/>
<organism evidence="1 2">
    <name type="scientific">Dallia pectoralis</name>
    <name type="common">Alaska blackfish</name>
    <dbReference type="NCBI Taxonomy" id="75939"/>
    <lineage>
        <taxon>Eukaryota</taxon>
        <taxon>Metazoa</taxon>
        <taxon>Chordata</taxon>
        <taxon>Craniata</taxon>
        <taxon>Vertebrata</taxon>
        <taxon>Euteleostomi</taxon>
        <taxon>Actinopterygii</taxon>
        <taxon>Neopterygii</taxon>
        <taxon>Teleostei</taxon>
        <taxon>Protacanthopterygii</taxon>
        <taxon>Esociformes</taxon>
        <taxon>Umbridae</taxon>
        <taxon>Dallia</taxon>
    </lineage>
</organism>
<protein>
    <submittedName>
        <fullName evidence="1">Uncharacterized protein</fullName>
    </submittedName>
</protein>
<name>A0ACC2FPC1_DALPE</name>
<gene>
    <name evidence="1" type="ORF">DPEC_G00270080</name>
</gene>
<sequence>MSTSSSYARPCVLWLTWEQGHDPPQSQSTTVHRGHKRERLGPCVCISVREVKKSNSVFFRWSDVTETAEELHHTHNKKQTVILTLALSLKESWKTWKNWDATDLLVF</sequence>
<keyword evidence="2" id="KW-1185">Reference proteome</keyword>
<comment type="caution">
    <text evidence="1">The sequence shown here is derived from an EMBL/GenBank/DDBJ whole genome shotgun (WGS) entry which is preliminary data.</text>
</comment>
<evidence type="ECO:0000313" key="1">
    <source>
        <dbReference type="EMBL" id="KAJ7993209.1"/>
    </source>
</evidence>
<reference evidence="1" key="1">
    <citation type="submission" date="2021-05" db="EMBL/GenBank/DDBJ databases">
        <authorList>
            <person name="Pan Q."/>
            <person name="Jouanno E."/>
            <person name="Zahm M."/>
            <person name="Klopp C."/>
            <person name="Cabau C."/>
            <person name="Louis A."/>
            <person name="Berthelot C."/>
            <person name="Parey E."/>
            <person name="Roest Crollius H."/>
            <person name="Montfort J."/>
            <person name="Robinson-Rechavi M."/>
            <person name="Bouchez O."/>
            <person name="Lampietro C."/>
            <person name="Lopez Roques C."/>
            <person name="Donnadieu C."/>
            <person name="Postlethwait J."/>
            <person name="Bobe J."/>
            <person name="Dillon D."/>
            <person name="Chandos A."/>
            <person name="von Hippel F."/>
            <person name="Guiguen Y."/>
        </authorList>
    </citation>
    <scope>NUCLEOTIDE SEQUENCE</scope>
    <source>
        <strain evidence="1">YG-Jan2019</strain>
    </source>
</reference>
<evidence type="ECO:0000313" key="2">
    <source>
        <dbReference type="Proteomes" id="UP001157502"/>
    </source>
</evidence>
<dbReference type="EMBL" id="CM055751">
    <property type="protein sequence ID" value="KAJ7993209.1"/>
    <property type="molecule type" value="Genomic_DNA"/>
</dbReference>